<name>Q07ZI3_SHEFN</name>
<evidence type="ECO:0000256" key="3">
    <source>
        <dbReference type="ARBA" id="ARBA00022989"/>
    </source>
</evidence>
<evidence type="ECO:0000313" key="9">
    <source>
        <dbReference type="EMBL" id="ABI72581.1"/>
    </source>
</evidence>
<feature type="transmembrane region" description="Helical" evidence="6">
    <location>
        <begin position="110"/>
        <end position="128"/>
    </location>
</feature>
<dbReference type="GO" id="GO:0016020">
    <property type="term" value="C:membrane"/>
    <property type="evidence" value="ECO:0007669"/>
    <property type="project" value="UniProtKB-SubCell"/>
</dbReference>
<dbReference type="PANTHER" id="PTHR43373:SF1">
    <property type="entry name" value="NA(+)_H(+) ANTIPORTER SUBUNIT A"/>
    <property type="match status" value="1"/>
</dbReference>
<dbReference type="eggNOG" id="COG0651">
    <property type="taxonomic scope" value="Bacteria"/>
</dbReference>
<dbReference type="KEGG" id="sfr:Sfri_2741"/>
<evidence type="ECO:0000313" key="10">
    <source>
        <dbReference type="Proteomes" id="UP000000684"/>
    </source>
</evidence>
<dbReference type="Pfam" id="PF00662">
    <property type="entry name" value="Proton_antipo_N"/>
    <property type="match status" value="1"/>
</dbReference>
<dbReference type="Proteomes" id="UP000000684">
    <property type="component" value="Chromosome"/>
</dbReference>
<accession>Q07ZI3</accession>
<dbReference type="GeneID" id="41838125"/>
<dbReference type="GO" id="GO:0012505">
    <property type="term" value="C:endomembrane system"/>
    <property type="evidence" value="ECO:0007669"/>
    <property type="project" value="UniProtKB-SubCell"/>
</dbReference>
<gene>
    <name evidence="9" type="ordered locus">Sfri_2741</name>
</gene>
<dbReference type="GO" id="GO:0008137">
    <property type="term" value="F:NADH dehydrogenase (ubiquinone) activity"/>
    <property type="evidence" value="ECO:0007669"/>
    <property type="project" value="InterPro"/>
</dbReference>
<dbReference type="InterPro" id="IPR001516">
    <property type="entry name" value="Proton_antipo_N"/>
</dbReference>
<evidence type="ECO:0000259" key="8">
    <source>
        <dbReference type="Pfam" id="PF00662"/>
    </source>
</evidence>
<feature type="transmembrane region" description="Helical" evidence="6">
    <location>
        <begin position="266"/>
        <end position="286"/>
    </location>
</feature>
<dbReference type="RefSeq" id="WP_011638190.1">
    <property type="nucleotide sequence ID" value="NC_008345.1"/>
</dbReference>
<dbReference type="GO" id="GO:0042773">
    <property type="term" value="P:ATP synthesis coupled electron transport"/>
    <property type="evidence" value="ECO:0007669"/>
    <property type="project" value="InterPro"/>
</dbReference>
<keyword evidence="2 5" id="KW-0812">Transmembrane</keyword>
<evidence type="ECO:0000256" key="5">
    <source>
        <dbReference type="RuleBase" id="RU000320"/>
    </source>
</evidence>
<dbReference type="EMBL" id="CP000447">
    <property type="protein sequence ID" value="ABI72581.1"/>
    <property type="molecule type" value="Genomic_DNA"/>
</dbReference>
<dbReference type="HOGENOM" id="CLU_007100_9_5_6"/>
<dbReference type="OrthoDB" id="9768329at2"/>
<reference evidence="9 10" key="1">
    <citation type="submission" date="2006-08" db="EMBL/GenBank/DDBJ databases">
        <title>Complete sequence of Shewanella frigidimarina NCIMB 400.</title>
        <authorList>
            <consortium name="US DOE Joint Genome Institute"/>
            <person name="Copeland A."/>
            <person name="Lucas S."/>
            <person name="Lapidus A."/>
            <person name="Barry K."/>
            <person name="Detter J.C."/>
            <person name="Glavina del Rio T."/>
            <person name="Hammon N."/>
            <person name="Israni S."/>
            <person name="Dalin E."/>
            <person name="Tice H."/>
            <person name="Pitluck S."/>
            <person name="Fredrickson J.K."/>
            <person name="Kolker E."/>
            <person name="McCuel L.A."/>
            <person name="DiChristina T."/>
            <person name="Nealson K.H."/>
            <person name="Newman D."/>
            <person name="Tiedje J.M."/>
            <person name="Zhou J."/>
            <person name="Romine M.F."/>
            <person name="Culley D.E."/>
            <person name="Serres M."/>
            <person name="Chertkov O."/>
            <person name="Brettin T."/>
            <person name="Bruce D."/>
            <person name="Han C."/>
            <person name="Tapia R."/>
            <person name="Gilna P."/>
            <person name="Schmutz J."/>
            <person name="Larimer F."/>
            <person name="Land M."/>
            <person name="Hauser L."/>
            <person name="Kyrpides N."/>
            <person name="Mikhailova N."/>
            <person name="Richardson P."/>
        </authorList>
    </citation>
    <scope>NUCLEOTIDE SEQUENCE [LARGE SCALE GENOMIC DNA]</scope>
    <source>
        <strain evidence="9 10">NCIMB 400</strain>
    </source>
</reference>
<dbReference type="EC" id="1.6.5.11" evidence="9"/>
<protein>
    <submittedName>
        <fullName evidence="9">NADH dehydrogenase (Quinone)</fullName>
        <ecNumber evidence="9">1.6.5.11</ecNumber>
    </submittedName>
</protein>
<feature type="transmembrane region" description="Helical" evidence="6">
    <location>
        <begin position="404"/>
        <end position="426"/>
    </location>
</feature>
<dbReference type="PANTHER" id="PTHR43373">
    <property type="entry name" value="NA(+)/H(+) ANTIPORTER SUBUNIT"/>
    <property type="match status" value="1"/>
</dbReference>
<feature type="transmembrane region" description="Helical" evidence="6">
    <location>
        <begin position="75"/>
        <end position="98"/>
    </location>
</feature>
<feature type="transmembrane region" description="Helical" evidence="6">
    <location>
        <begin position="164"/>
        <end position="183"/>
    </location>
</feature>
<dbReference type="STRING" id="318167.Sfri_2741"/>
<dbReference type="InterPro" id="IPR050616">
    <property type="entry name" value="CPA3_Na-H_Antiporter_A"/>
</dbReference>
<sequence length="482" mass="51783">MELILEQIPWIVMPIIFPLIGSMACFLFPAKAKSLGLLTSLVVLACVTRLGWQLKALGSLRYPMGGWGAPLGIDLYADGLSLLMLLMAALVGLGISIYSSSYFSRDKARHFWPLWLFLCGALNALFLSADIFNLYVTLELLGLTAVALVALAGGADALIAAMRYLLVSLLGSLFYLLGVALIYHSVGSLDIAILAQRVEPSPAMWAAVGLISTGLLLKTALFPMHFWLPPAHASAPAPVSALMSALVVKASFYILLRMWLEFFQTQGGAFANFLGLLGAAAVLWGGIQALRQTRLKLLIAYSTVSQLGYLFLAFPLGTSIAWKGALYMLFSHAMAKAAMFMAAGNIQFFAGHDRIAELGSITQRLPLTLTAFALAGISLMGLPPSGGFIGKWLLLQASIESGQWWWGIILLLGGFLATGYVFKVIAHVFTHDEPTSRTVTLPATMEWSALGLALIAVLLGLFTYWPLAMLEMGSPFGTGHSG</sequence>
<evidence type="ECO:0000256" key="4">
    <source>
        <dbReference type="ARBA" id="ARBA00023136"/>
    </source>
</evidence>
<feature type="transmembrane region" description="Helical" evidence="6">
    <location>
        <begin position="35"/>
        <end position="55"/>
    </location>
</feature>
<keyword evidence="4 6" id="KW-0472">Membrane</keyword>
<comment type="subcellular location">
    <subcellularLocation>
        <location evidence="1">Endomembrane system</location>
        <topology evidence="1">Multi-pass membrane protein</topology>
    </subcellularLocation>
    <subcellularLocation>
        <location evidence="5">Membrane</location>
        <topology evidence="5">Multi-pass membrane protein</topology>
    </subcellularLocation>
</comment>
<feature type="transmembrane region" description="Helical" evidence="6">
    <location>
        <begin position="324"/>
        <end position="344"/>
    </location>
</feature>
<keyword evidence="10" id="KW-1185">Reference proteome</keyword>
<dbReference type="InterPro" id="IPR001750">
    <property type="entry name" value="ND/Mrp_TM"/>
</dbReference>
<feature type="transmembrane region" description="Helical" evidence="6">
    <location>
        <begin position="447"/>
        <end position="467"/>
    </location>
</feature>
<proteinExistence type="predicted"/>
<feature type="domain" description="NADH:quinone oxidoreductase/Mrp antiporter transmembrane" evidence="7">
    <location>
        <begin position="128"/>
        <end position="413"/>
    </location>
</feature>
<dbReference type="GO" id="GO:0016491">
    <property type="term" value="F:oxidoreductase activity"/>
    <property type="evidence" value="ECO:0007669"/>
    <property type="project" value="UniProtKB-KW"/>
</dbReference>
<keyword evidence="9" id="KW-0560">Oxidoreductase</keyword>
<organism evidence="9 10">
    <name type="scientific">Shewanella frigidimarina (strain NCIMB 400)</name>
    <dbReference type="NCBI Taxonomy" id="318167"/>
    <lineage>
        <taxon>Bacteria</taxon>
        <taxon>Pseudomonadati</taxon>
        <taxon>Pseudomonadota</taxon>
        <taxon>Gammaproteobacteria</taxon>
        <taxon>Alteromonadales</taxon>
        <taxon>Shewanellaceae</taxon>
        <taxon>Shewanella</taxon>
    </lineage>
</organism>
<feature type="domain" description="NADH-Ubiquinone oxidoreductase (complex I) chain 5 N-terminal" evidence="8">
    <location>
        <begin position="72"/>
        <end position="109"/>
    </location>
</feature>
<evidence type="ECO:0000256" key="6">
    <source>
        <dbReference type="SAM" id="Phobius"/>
    </source>
</evidence>
<feature type="transmembrane region" description="Helical" evidence="6">
    <location>
        <begin position="239"/>
        <end position="260"/>
    </location>
</feature>
<feature type="transmembrane region" description="Helical" evidence="6">
    <location>
        <begin position="7"/>
        <end position="28"/>
    </location>
</feature>
<dbReference type="PRINTS" id="PR01437">
    <property type="entry name" value="NUOXDRDTASE4"/>
</dbReference>
<evidence type="ECO:0000256" key="2">
    <source>
        <dbReference type="ARBA" id="ARBA00022692"/>
    </source>
</evidence>
<evidence type="ECO:0000256" key="1">
    <source>
        <dbReference type="ARBA" id="ARBA00004127"/>
    </source>
</evidence>
<feature type="transmembrane region" description="Helical" evidence="6">
    <location>
        <begin position="203"/>
        <end position="227"/>
    </location>
</feature>
<feature type="transmembrane region" description="Helical" evidence="6">
    <location>
        <begin position="134"/>
        <end position="152"/>
    </location>
</feature>
<dbReference type="InterPro" id="IPR003918">
    <property type="entry name" value="NADH_UbQ_OxRdtase"/>
</dbReference>
<dbReference type="AlphaFoldDB" id="Q07ZI3"/>
<keyword evidence="3 6" id="KW-1133">Transmembrane helix</keyword>
<feature type="transmembrane region" description="Helical" evidence="6">
    <location>
        <begin position="365"/>
        <end position="384"/>
    </location>
</feature>
<evidence type="ECO:0000259" key="7">
    <source>
        <dbReference type="Pfam" id="PF00361"/>
    </source>
</evidence>
<feature type="transmembrane region" description="Helical" evidence="6">
    <location>
        <begin position="298"/>
        <end position="318"/>
    </location>
</feature>
<dbReference type="Pfam" id="PF00361">
    <property type="entry name" value="Proton_antipo_M"/>
    <property type="match status" value="1"/>
</dbReference>